<sequence length="121" mass="12882">MNVELLVIPQCPGLDEAARLLRTALNDIGLAQTPFTVEVIDTDERARSRGFAGSPAFVVDGVDLFASAEAAGSMACRVYSTPDGLRNVPAVRDLRQALKEQAAKAAGSDRGHPRSHRPRGV</sequence>
<proteinExistence type="predicted"/>
<dbReference type="RefSeq" id="WP_051518529.1">
    <property type="nucleotide sequence ID" value="NZ_AWQS01000100.1"/>
</dbReference>
<evidence type="ECO:0000256" key="1">
    <source>
        <dbReference type="SAM" id="MobiDB-lite"/>
    </source>
</evidence>
<evidence type="ECO:0000313" key="3">
    <source>
        <dbReference type="Proteomes" id="UP000019494"/>
    </source>
</evidence>
<dbReference type="EMBL" id="AWQS01000100">
    <property type="protein sequence ID" value="EWT05611.1"/>
    <property type="molecule type" value="Genomic_DNA"/>
</dbReference>
<dbReference type="OrthoDB" id="7185309at2"/>
<dbReference type="Proteomes" id="UP000019494">
    <property type="component" value="Unassembled WGS sequence"/>
</dbReference>
<keyword evidence="3" id="KW-1185">Reference proteome</keyword>
<protein>
    <recommendedName>
        <fullName evidence="4">Alkylmercury lyase</fullName>
    </recommendedName>
</protein>
<accession>W9GHB4</accession>
<comment type="caution">
    <text evidence="2">The sequence shown here is derived from an EMBL/GenBank/DDBJ whole genome shotgun (WGS) entry which is preliminary data.</text>
</comment>
<dbReference type="AlphaFoldDB" id="W9GHB4"/>
<evidence type="ECO:0000313" key="2">
    <source>
        <dbReference type="EMBL" id="EWT05611.1"/>
    </source>
</evidence>
<feature type="region of interest" description="Disordered" evidence="1">
    <location>
        <begin position="99"/>
        <end position="121"/>
    </location>
</feature>
<feature type="compositionally biased region" description="Basic and acidic residues" evidence="1">
    <location>
        <begin position="99"/>
        <end position="112"/>
    </location>
</feature>
<name>W9GHB4_9MICO</name>
<evidence type="ECO:0008006" key="4">
    <source>
        <dbReference type="Google" id="ProtNLM"/>
    </source>
</evidence>
<gene>
    <name evidence="2" type="ORF">N864_03650</name>
</gene>
<reference evidence="3" key="1">
    <citation type="submission" date="2013-08" db="EMBL/GenBank/DDBJ databases">
        <title>Intrasporangium oryzae NRRL B-24470.</title>
        <authorList>
            <person name="Liu H."/>
            <person name="Wang G."/>
        </authorList>
    </citation>
    <scope>NUCLEOTIDE SEQUENCE [LARGE SCALE GENOMIC DNA]</scope>
    <source>
        <strain evidence="3">Q5-1</strain>
    </source>
</reference>
<organism evidence="2 3">
    <name type="scientific">Intrasporangium chromatireducens Q5-1</name>
    <dbReference type="NCBI Taxonomy" id="584657"/>
    <lineage>
        <taxon>Bacteria</taxon>
        <taxon>Bacillati</taxon>
        <taxon>Actinomycetota</taxon>
        <taxon>Actinomycetes</taxon>
        <taxon>Micrococcales</taxon>
        <taxon>Intrasporangiaceae</taxon>
        <taxon>Intrasporangium</taxon>
    </lineage>
</organism>